<reference evidence="7" key="1">
    <citation type="submission" date="2012-09" db="EMBL/GenBank/DDBJ databases">
        <authorList>
            <person name="Martin A.A."/>
        </authorList>
    </citation>
    <scope>NUCLEOTIDE SEQUENCE</scope>
</reference>
<dbReference type="AlphaFoldDB" id="A0A0K0D534"/>
<dbReference type="InterPro" id="IPR001932">
    <property type="entry name" value="PPM-type_phosphatase-like_dom"/>
</dbReference>
<feature type="transmembrane region" description="Helical" evidence="5">
    <location>
        <begin position="290"/>
        <end position="314"/>
    </location>
</feature>
<dbReference type="Pfam" id="PF00481">
    <property type="entry name" value="PP2C"/>
    <property type="match status" value="1"/>
</dbReference>
<accession>A0A0K0D534</accession>
<keyword evidence="7" id="KW-1185">Reference proteome</keyword>
<evidence type="ECO:0000256" key="3">
    <source>
        <dbReference type="ARBA" id="ARBA00022912"/>
    </source>
</evidence>
<comment type="similarity">
    <text evidence="4">Belongs to the PP2C family.</text>
</comment>
<dbReference type="InterPro" id="IPR000222">
    <property type="entry name" value="PP2C_BS"/>
</dbReference>
<dbReference type="PANTHER" id="PTHR13832">
    <property type="entry name" value="PROTEIN PHOSPHATASE 2C"/>
    <property type="match status" value="1"/>
</dbReference>
<keyword evidence="3 4" id="KW-0904">Protein phosphatase</keyword>
<reference evidence="8" key="2">
    <citation type="submission" date="2017-02" db="UniProtKB">
        <authorList>
            <consortium name="WormBaseParasite"/>
        </authorList>
    </citation>
    <scope>IDENTIFICATION</scope>
</reference>
<keyword evidence="5" id="KW-0472">Membrane</keyword>
<dbReference type="InterPro" id="IPR036457">
    <property type="entry name" value="PPM-type-like_dom_sf"/>
</dbReference>
<dbReference type="GO" id="GO:0046872">
    <property type="term" value="F:metal ion binding"/>
    <property type="evidence" value="ECO:0007669"/>
    <property type="project" value="UniProtKB-KW"/>
</dbReference>
<keyword evidence="2 4" id="KW-0378">Hydrolase</keyword>
<feature type="transmembrane region" description="Helical" evidence="5">
    <location>
        <begin position="219"/>
        <end position="239"/>
    </location>
</feature>
<keyword evidence="5" id="KW-0812">Transmembrane</keyword>
<dbReference type="SUPFAM" id="SSF81606">
    <property type="entry name" value="PP2C-like"/>
    <property type="match status" value="1"/>
</dbReference>
<keyword evidence="5" id="KW-1133">Transmembrane helix</keyword>
<dbReference type="InterPro" id="IPR015655">
    <property type="entry name" value="PP2C"/>
</dbReference>
<dbReference type="PROSITE" id="PS01032">
    <property type="entry name" value="PPM_1"/>
    <property type="match status" value="1"/>
</dbReference>
<proteinExistence type="inferred from homology"/>
<protein>
    <submittedName>
        <fullName evidence="8">PPM-type phosphatase domain-containing protein</fullName>
    </submittedName>
</protein>
<dbReference type="Proteomes" id="UP000035642">
    <property type="component" value="Unassembled WGS sequence"/>
</dbReference>
<dbReference type="WBParaSite" id="ACAC_0000517901-mRNA-1">
    <property type="protein sequence ID" value="ACAC_0000517901-mRNA-1"/>
    <property type="gene ID" value="ACAC_0000517901"/>
</dbReference>
<dbReference type="GO" id="GO:0005739">
    <property type="term" value="C:mitochondrion"/>
    <property type="evidence" value="ECO:0007669"/>
    <property type="project" value="TreeGrafter"/>
</dbReference>
<evidence type="ECO:0000256" key="1">
    <source>
        <dbReference type="ARBA" id="ARBA00022723"/>
    </source>
</evidence>
<sequence length="359" mass="39505">INQHYNIIGRQPYPYSRPEFLYFSDDEVLLSADQRVRPVLCPKYSSRIPLYAGYAEVINAGKTLKNEDQASARVMTLVQQGCDAEPFISTTSAWIYQINEDIKIQSQSAAGSRVEAAFFAIFDGHAGTGAALVAARCLHEHVKARLSEVLELILQLDRSETLLSGRSRSDSSYSVSKVQVDAQSIRCDELVIGALEGAFVDMDSQIAEDKQTWRISGGCAAIAVLVLLGKLLYLVLISANAGDCRAVLVTEKSSRPLSSDFTPAAERKRLQSLVSFVTELTKTVYQQWNIAITGFHFVVAVVLFIFEAFLCLIYEKFQTAGVCAGDRTSLLPFPGAIPSTIRLCIIYQLLTLLHCSTTL</sequence>
<evidence type="ECO:0000313" key="8">
    <source>
        <dbReference type="WBParaSite" id="ACAC_0000517901-mRNA-1"/>
    </source>
</evidence>
<evidence type="ECO:0000256" key="2">
    <source>
        <dbReference type="ARBA" id="ARBA00022801"/>
    </source>
</evidence>
<name>A0A0K0D534_ANGCA</name>
<dbReference type="PANTHER" id="PTHR13832:SF354">
    <property type="entry name" value="GM14138P"/>
    <property type="match status" value="1"/>
</dbReference>
<evidence type="ECO:0000256" key="5">
    <source>
        <dbReference type="SAM" id="Phobius"/>
    </source>
</evidence>
<dbReference type="SMART" id="SM00332">
    <property type="entry name" value="PP2Cc"/>
    <property type="match status" value="1"/>
</dbReference>
<evidence type="ECO:0000259" key="6">
    <source>
        <dbReference type="PROSITE" id="PS51746"/>
    </source>
</evidence>
<organism evidence="7 8">
    <name type="scientific">Angiostrongylus cantonensis</name>
    <name type="common">Rat lungworm</name>
    <dbReference type="NCBI Taxonomy" id="6313"/>
    <lineage>
        <taxon>Eukaryota</taxon>
        <taxon>Metazoa</taxon>
        <taxon>Ecdysozoa</taxon>
        <taxon>Nematoda</taxon>
        <taxon>Chromadorea</taxon>
        <taxon>Rhabditida</taxon>
        <taxon>Rhabditina</taxon>
        <taxon>Rhabditomorpha</taxon>
        <taxon>Strongyloidea</taxon>
        <taxon>Metastrongylidae</taxon>
        <taxon>Angiostrongylus</taxon>
    </lineage>
</organism>
<keyword evidence="1" id="KW-0479">Metal-binding</keyword>
<feature type="domain" description="PPM-type phosphatase" evidence="6">
    <location>
        <begin position="51"/>
        <end position="359"/>
    </location>
</feature>
<evidence type="ECO:0000256" key="4">
    <source>
        <dbReference type="RuleBase" id="RU003465"/>
    </source>
</evidence>
<dbReference type="PROSITE" id="PS51746">
    <property type="entry name" value="PPM_2"/>
    <property type="match status" value="1"/>
</dbReference>
<evidence type="ECO:0000313" key="7">
    <source>
        <dbReference type="Proteomes" id="UP000035642"/>
    </source>
</evidence>
<dbReference type="Gene3D" id="3.60.40.10">
    <property type="entry name" value="PPM-type phosphatase domain"/>
    <property type="match status" value="1"/>
</dbReference>
<dbReference type="GO" id="GO:0004741">
    <property type="term" value="F:[pyruvate dehydrogenase (acetyl-transferring)]-phosphatase activity"/>
    <property type="evidence" value="ECO:0007669"/>
    <property type="project" value="TreeGrafter"/>
</dbReference>